<dbReference type="SMART" id="SM00825">
    <property type="entry name" value="PKS_KS"/>
    <property type="match status" value="1"/>
</dbReference>
<evidence type="ECO:0000256" key="6">
    <source>
        <dbReference type="ARBA" id="ARBA00022598"/>
    </source>
</evidence>
<dbReference type="InterPro" id="IPR057326">
    <property type="entry name" value="KR_dom"/>
</dbReference>
<dbReference type="Pfam" id="PF00668">
    <property type="entry name" value="Condensation"/>
    <property type="match status" value="3"/>
</dbReference>
<comment type="similarity">
    <text evidence="14">In the C-terminal section; belongs to the NRP synthetase family.</text>
</comment>
<dbReference type="InterPro" id="IPR014043">
    <property type="entry name" value="Acyl_transferase_dom"/>
</dbReference>
<keyword evidence="10" id="KW-0521">NADP</keyword>
<reference evidence="30" key="4">
    <citation type="submission" date="2022-10" db="EMBL/GenBank/DDBJ databases">
        <authorList>
            <person name="Ngo T.-E."/>
        </authorList>
    </citation>
    <scope>NUCLEOTIDE SEQUENCE</scope>
    <source>
        <strain evidence="30">JHB</strain>
    </source>
</reference>
<evidence type="ECO:0000259" key="28">
    <source>
        <dbReference type="PROSITE" id="PS52004"/>
    </source>
</evidence>
<evidence type="ECO:0000256" key="26">
    <source>
        <dbReference type="SAM" id="MobiDB-lite"/>
    </source>
</evidence>
<dbReference type="Gene3D" id="3.40.366.10">
    <property type="entry name" value="Malonyl-Coenzyme A Acyl Carrier Protein, domain 2"/>
    <property type="match status" value="1"/>
</dbReference>
<reference evidence="32" key="1">
    <citation type="submission" date="2016-10" db="EMBL/GenBank/DDBJ databases">
        <title>Comparative genomics uncovers the prolific and rare metabolic potential of the cyanobacterial genus Moorea.</title>
        <authorList>
            <person name="Leao T."/>
            <person name="Castelao G."/>
            <person name="Korobeynikov A."/>
            <person name="Monroe E.A."/>
            <person name="Podell S."/>
            <person name="Glukhov E."/>
            <person name="Allen E."/>
            <person name="Gerwick W.H."/>
            <person name="Gerwick L."/>
        </authorList>
    </citation>
    <scope>NUCLEOTIDE SEQUENCE [LARGE SCALE GENOMIC DNA]</scope>
    <source>
        <strain evidence="32">JHB</strain>
    </source>
</reference>
<comment type="pathway">
    <text evidence="3">Siderophore biosynthesis.</text>
</comment>
<dbReference type="Pfam" id="PF00501">
    <property type="entry name" value="AMP-binding"/>
    <property type="match status" value="3"/>
</dbReference>
<dbReference type="NCBIfam" id="TIGR01733">
    <property type="entry name" value="AA-adenyl-dom"/>
    <property type="match status" value="3"/>
</dbReference>
<dbReference type="Pfam" id="PF13193">
    <property type="entry name" value="AMP-binding_C"/>
    <property type="match status" value="1"/>
</dbReference>
<dbReference type="GO" id="GO:0031177">
    <property type="term" value="F:phosphopantetheine binding"/>
    <property type="evidence" value="ECO:0007669"/>
    <property type="project" value="InterPro"/>
</dbReference>
<dbReference type="Pfam" id="PF00975">
    <property type="entry name" value="Thioesterase"/>
    <property type="match status" value="1"/>
</dbReference>
<evidence type="ECO:0000256" key="21">
    <source>
        <dbReference type="ARBA" id="ARBA00073623"/>
    </source>
</evidence>
<evidence type="ECO:0000313" key="32">
    <source>
        <dbReference type="Proteomes" id="UP000176944"/>
    </source>
</evidence>
<dbReference type="InterPro" id="IPR020841">
    <property type="entry name" value="PKS_Beta-ketoAc_synthase_dom"/>
</dbReference>
<dbReference type="GO" id="GO:0006633">
    <property type="term" value="P:fatty acid biosynthetic process"/>
    <property type="evidence" value="ECO:0007669"/>
    <property type="project" value="InterPro"/>
</dbReference>
<evidence type="ECO:0000256" key="2">
    <source>
        <dbReference type="ARBA" id="ARBA00001957"/>
    </source>
</evidence>
<dbReference type="SMART" id="SM00826">
    <property type="entry name" value="PKS_DH"/>
    <property type="match status" value="1"/>
</dbReference>
<keyword evidence="13" id="KW-0511">Multifunctional enzyme</keyword>
<dbReference type="InterPro" id="IPR042099">
    <property type="entry name" value="ANL_N_sf"/>
</dbReference>
<feature type="domain" description="Carrier" evidence="27">
    <location>
        <begin position="1004"/>
        <end position="1078"/>
    </location>
</feature>
<dbReference type="InterPro" id="IPR006162">
    <property type="entry name" value="Ppantetheine_attach_site"/>
</dbReference>
<keyword evidence="5" id="KW-0597">Phosphoprotein</keyword>
<dbReference type="PROSITE" id="PS00606">
    <property type="entry name" value="KS3_1"/>
    <property type="match status" value="1"/>
</dbReference>
<dbReference type="FunFam" id="3.40.50.980:FF:000001">
    <property type="entry name" value="Non-ribosomal peptide synthetase"/>
    <property type="match status" value="2"/>
</dbReference>
<feature type="domain" description="Ketosynthase family 3 (KS3)" evidence="28">
    <location>
        <begin position="3645"/>
        <end position="4070"/>
    </location>
</feature>
<dbReference type="FunFam" id="3.40.47.10:FF:000042">
    <property type="entry name" value="Polyketide synthase Pks13"/>
    <property type="match status" value="1"/>
</dbReference>
<gene>
    <name evidence="31" type="primary">cpmB</name>
    <name evidence="30" type="ORF">BJP36_16195</name>
</gene>
<evidence type="ECO:0000256" key="23">
    <source>
        <dbReference type="ARBA" id="ARBA00078169"/>
    </source>
</evidence>
<dbReference type="InterPro" id="IPR045851">
    <property type="entry name" value="AMP-bd_C_sf"/>
</dbReference>
<dbReference type="GO" id="GO:0043041">
    <property type="term" value="P:amino acid activation for nonribosomal peptide biosynthetic process"/>
    <property type="evidence" value="ECO:0007669"/>
    <property type="project" value="TreeGrafter"/>
</dbReference>
<dbReference type="InterPro" id="IPR009081">
    <property type="entry name" value="PP-bd_ACP"/>
</dbReference>
<dbReference type="SUPFAM" id="SSF56801">
    <property type="entry name" value="Acetyl-CoA synthetase-like"/>
    <property type="match status" value="3"/>
</dbReference>
<feature type="region of interest" description="Disordered" evidence="26">
    <location>
        <begin position="1"/>
        <end position="22"/>
    </location>
</feature>
<dbReference type="CDD" id="cd19543">
    <property type="entry name" value="DCL_NRPS"/>
    <property type="match status" value="1"/>
</dbReference>
<dbReference type="Gene3D" id="3.40.47.10">
    <property type="match status" value="1"/>
</dbReference>
<protein>
    <recommendedName>
        <fullName evidence="21">Phenolphthiocerol/phthiocerol polyketide synthase subunit E</fullName>
        <ecNumber evidence="20">2.3.1.292</ecNumber>
    </recommendedName>
    <alternativeName>
        <fullName evidence="23">(Phenol)carboxyphthiodiolenone synthase subunit E</fullName>
    </alternativeName>
    <alternativeName>
        <fullName evidence="24">Beta-ketoacyl-acyl-carrier-protein synthase I</fullName>
    </alternativeName>
    <alternativeName>
        <fullName evidence="22">Phthiocerol synthesis polyketide synthase type I PpsE</fullName>
    </alternativeName>
</protein>
<dbReference type="InterPro" id="IPR016036">
    <property type="entry name" value="Malonyl_transacylase_ACP-bd"/>
</dbReference>
<dbReference type="SUPFAM" id="SSF53335">
    <property type="entry name" value="S-adenosyl-L-methionine-dependent methyltransferases"/>
    <property type="match status" value="2"/>
</dbReference>
<evidence type="ECO:0000256" key="11">
    <source>
        <dbReference type="ARBA" id="ARBA00023002"/>
    </source>
</evidence>
<dbReference type="PROSITE" id="PS52019">
    <property type="entry name" value="PKS_MFAS_DH"/>
    <property type="match status" value="1"/>
</dbReference>
<evidence type="ECO:0000256" key="7">
    <source>
        <dbReference type="ARBA" id="ARBA00022679"/>
    </source>
</evidence>
<evidence type="ECO:0000313" key="31">
    <source>
        <dbReference type="EMBL" id="ARO38317.1"/>
    </source>
</evidence>
<evidence type="ECO:0000256" key="13">
    <source>
        <dbReference type="ARBA" id="ARBA00023268"/>
    </source>
</evidence>
<dbReference type="InterPro" id="IPR001031">
    <property type="entry name" value="Thioesterase"/>
</dbReference>
<dbReference type="InterPro" id="IPR018201">
    <property type="entry name" value="Ketoacyl_synth_AS"/>
</dbReference>
<reference evidence="31" key="2">
    <citation type="journal article" date="2017" name="J. Nat. Prod.">
        <title>A Maldiisotopic Approach to Discover Natural Products: Cryptomaldamide, a Hybrid Tripeptide from the Marine Cyanobacterium Moorea producens.</title>
        <authorList>
            <person name="Kinnel R.B."/>
            <person name="Esquenazi E."/>
            <person name="Leao T."/>
            <person name="Moss N."/>
            <person name="Mevers E."/>
            <person name="Pereira A.R."/>
            <person name="Monroe E.A."/>
            <person name="Korobeynikov A."/>
            <person name="Murray T.F."/>
            <person name="Sherman D."/>
            <person name="Gerwick L."/>
            <person name="Dorrestein P.C."/>
            <person name="Gerwick W.H."/>
        </authorList>
    </citation>
    <scope>NUCLEOTIDE SEQUENCE</scope>
    <source>
        <strain evidence="31">JHB</strain>
    </source>
</reference>
<dbReference type="PANTHER" id="PTHR45527:SF10">
    <property type="entry name" value="PYOCHELIN SYNTHASE PCHF"/>
    <property type="match status" value="1"/>
</dbReference>
<dbReference type="Pfam" id="PF08242">
    <property type="entry name" value="Methyltransf_12"/>
    <property type="match status" value="1"/>
</dbReference>
<dbReference type="InterPro" id="IPR010071">
    <property type="entry name" value="AA_adenyl_dom"/>
</dbReference>
<feature type="region of interest" description="Disordered" evidence="26">
    <location>
        <begin position="3623"/>
        <end position="3642"/>
    </location>
</feature>
<evidence type="ECO:0000256" key="18">
    <source>
        <dbReference type="ARBA" id="ARBA00052745"/>
    </source>
</evidence>
<evidence type="ECO:0000313" key="30">
    <source>
        <dbReference type="EMBL" id="AOY81214.1"/>
    </source>
</evidence>
<dbReference type="InterPro" id="IPR020845">
    <property type="entry name" value="AMP-binding_CS"/>
</dbReference>
<dbReference type="Gene3D" id="3.10.129.110">
    <property type="entry name" value="Polyketide synthase dehydratase"/>
    <property type="match status" value="1"/>
</dbReference>
<dbReference type="InterPro" id="IPR032821">
    <property type="entry name" value="PKS_assoc"/>
</dbReference>
<evidence type="ECO:0000256" key="10">
    <source>
        <dbReference type="ARBA" id="ARBA00022857"/>
    </source>
</evidence>
<dbReference type="InterPro" id="IPR014031">
    <property type="entry name" value="Ketoacyl_synth_C"/>
</dbReference>
<accession>A0A1D9G115</accession>
<dbReference type="InterPro" id="IPR016035">
    <property type="entry name" value="Acyl_Trfase/lysoPLipase"/>
</dbReference>
<comment type="caution">
    <text evidence="25">Lacks conserved residue(s) required for the propagation of feature annotation.</text>
</comment>
<evidence type="ECO:0000256" key="24">
    <source>
        <dbReference type="ARBA" id="ARBA00084020"/>
    </source>
</evidence>
<dbReference type="InterPro" id="IPR025110">
    <property type="entry name" value="AMP-bd_C"/>
</dbReference>
<dbReference type="GO" id="GO:0016491">
    <property type="term" value="F:oxidoreductase activity"/>
    <property type="evidence" value="ECO:0007669"/>
    <property type="project" value="UniProtKB-KW"/>
</dbReference>
<dbReference type="InterPro" id="IPR042104">
    <property type="entry name" value="PKS_dehydratase_sf"/>
</dbReference>
<dbReference type="PROSITE" id="PS52004">
    <property type="entry name" value="KS3_2"/>
    <property type="match status" value="1"/>
</dbReference>
<keyword evidence="7" id="KW-0808">Transferase</keyword>
<dbReference type="CDD" id="cd12114">
    <property type="entry name" value="A_NRPS_TlmIV_like"/>
    <property type="match status" value="1"/>
</dbReference>
<dbReference type="Pfam" id="PF21089">
    <property type="entry name" value="PKS_DH_N"/>
    <property type="match status" value="1"/>
</dbReference>
<keyword evidence="6" id="KW-0436">Ligase</keyword>
<evidence type="ECO:0000256" key="14">
    <source>
        <dbReference type="ARBA" id="ARBA00029443"/>
    </source>
</evidence>
<dbReference type="InterPro" id="IPR049900">
    <property type="entry name" value="PKS_mFAS_DH"/>
</dbReference>
<evidence type="ECO:0000259" key="27">
    <source>
        <dbReference type="PROSITE" id="PS50075"/>
    </source>
</evidence>
<dbReference type="InterPro" id="IPR029063">
    <property type="entry name" value="SAM-dependent_MTases_sf"/>
</dbReference>
<dbReference type="InterPro" id="IPR057737">
    <property type="entry name" value="Condensation_MtbB-like"/>
</dbReference>
<dbReference type="Pfam" id="PF02801">
    <property type="entry name" value="Ketoacyl-synt_C"/>
    <property type="match status" value="1"/>
</dbReference>
<dbReference type="Pfam" id="PF14765">
    <property type="entry name" value="PS-DH"/>
    <property type="match status" value="1"/>
</dbReference>
<dbReference type="InterPro" id="IPR020806">
    <property type="entry name" value="PKS_PP-bd"/>
</dbReference>
<dbReference type="InterPro" id="IPR036736">
    <property type="entry name" value="ACP-like_sf"/>
</dbReference>
<dbReference type="CDD" id="cd05930">
    <property type="entry name" value="A_NRPS"/>
    <property type="match status" value="1"/>
</dbReference>
<dbReference type="GO" id="GO:0016874">
    <property type="term" value="F:ligase activity"/>
    <property type="evidence" value="ECO:0007669"/>
    <property type="project" value="UniProtKB-KW"/>
</dbReference>
<comment type="catalytic activity">
    <reaction evidence="18">
        <text>icosanoyl-[(phenol)carboxyphthiodiolenone synthase] + 2 (S)-methylmalonyl-CoA + 3 malonyl-CoA + 5 NADPH + 10 H(+) = C32-carboxyphthiodiolenone-[(phenol)carboxyphthiodiolenone synthase] + 5 CO2 + 5 NADP(+) + 5 CoA + 2 H2O</text>
        <dbReference type="Rhea" id="RHEA:57748"/>
        <dbReference type="Rhea" id="RHEA-COMP:14985"/>
        <dbReference type="Rhea" id="RHEA-COMP:14986"/>
        <dbReference type="ChEBI" id="CHEBI:15377"/>
        <dbReference type="ChEBI" id="CHEBI:15378"/>
        <dbReference type="ChEBI" id="CHEBI:16526"/>
        <dbReference type="ChEBI" id="CHEBI:57287"/>
        <dbReference type="ChEBI" id="CHEBI:57327"/>
        <dbReference type="ChEBI" id="CHEBI:57384"/>
        <dbReference type="ChEBI" id="CHEBI:57783"/>
        <dbReference type="ChEBI" id="CHEBI:58349"/>
        <dbReference type="ChEBI" id="CHEBI:87848"/>
        <dbReference type="ChEBI" id="CHEBI:142236"/>
        <dbReference type="EC" id="2.3.1.292"/>
    </reaction>
</comment>
<keyword evidence="11" id="KW-0560">Oxidoreductase</keyword>
<dbReference type="FunFam" id="2.30.38.10:FF:000001">
    <property type="entry name" value="Non-ribosomal peptide synthetase PvdI"/>
    <property type="match status" value="1"/>
</dbReference>
<feature type="region of interest" description="Disordered" evidence="26">
    <location>
        <begin position="4531"/>
        <end position="4554"/>
    </location>
</feature>
<dbReference type="Gene3D" id="3.30.559.30">
    <property type="entry name" value="Nonribosomal peptide synthetase, condensation domain"/>
    <property type="match status" value="3"/>
</dbReference>
<dbReference type="SMART" id="SM00823">
    <property type="entry name" value="PKS_PP"/>
    <property type="match status" value="4"/>
</dbReference>
<dbReference type="InterPro" id="IPR013968">
    <property type="entry name" value="PKS_KR"/>
</dbReference>
<dbReference type="SUPFAM" id="SSF53474">
    <property type="entry name" value="alpha/beta-Hydrolases"/>
    <property type="match status" value="1"/>
</dbReference>
<keyword evidence="4" id="KW-0596">Phosphopantetheine</keyword>
<dbReference type="NCBIfam" id="NF003417">
    <property type="entry name" value="PRK04813.1"/>
    <property type="match status" value="4"/>
</dbReference>
<dbReference type="InterPro" id="IPR016039">
    <property type="entry name" value="Thiolase-like"/>
</dbReference>
<dbReference type="Gene3D" id="3.40.50.12780">
    <property type="entry name" value="N-terminal domain of ligase-like"/>
    <property type="match status" value="1"/>
</dbReference>
<dbReference type="Pfam" id="PF00698">
    <property type="entry name" value="Acyl_transf_1"/>
    <property type="match status" value="1"/>
</dbReference>
<evidence type="ECO:0000256" key="22">
    <source>
        <dbReference type="ARBA" id="ARBA00075053"/>
    </source>
</evidence>
<dbReference type="FunFam" id="3.30.300.30:FF:000015">
    <property type="entry name" value="Nonribosomal peptide synthase SidD"/>
    <property type="match status" value="1"/>
</dbReference>
<dbReference type="SMART" id="SM00822">
    <property type="entry name" value="PKS_KR"/>
    <property type="match status" value="1"/>
</dbReference>
<comment type="cofactor">
    <cofactor evidence="1">
        <name>NADP(+)</name>
        <dbReference type="ChEBI" id="CHEBI:58349"/>
    </cofactor>
</comment>
<dbReference type="SUPFAM" id="SSF52777">
    <property type="entry name" value="CoA-dependent acyltransferases"/>
    <property type="match status" value="6"/>
</dbReference>
<dbReference type="Proteomes" id="UP000176944">
    <property type="component" value="Chromosome"/>
</dbReference>
<dbReference type="Gene3D" id="3.90.180.10">
    <property type="entry name" value="Medium-chain alcohol dehydrogenases, catalytic domain"/>
    <property type="match status" value="1"/>
</dbReference>
<evidence type="ECO:0000256" key="25">
    <source>
        <dbReference type="PROSITE-ProRule" id="PRU01363"/>
    </source>
</evidence>
<dbReference type="EMBL" id="CP017708">
    <property type="protein sequence ID" value="AOY81214.1"/>
    <property type="molecule type" value="Genomic_DNA"/>
</dbReference>
<evidence type="ECO:0000256" key="19">
    <source>
        <dbReference type="ARBA" id="ARBA00058455"/>
    </source>
</evidence>
<dbReference type="Pfam" id="PF00550">
    <property type="entry name" value="PP-binding"/>
    <property type="match status" value="4"/>
</dbReference>
<comment type="catalytic activity">
    <reaction evidence="16">
        <text>19-(4-hydroxyphenyl)nonadecanoyl-[(phenol)carboxyphthiodiolenone synthase] + 2 (S)-methylmalonyl-CoA + 3 malonyl-CoA + 5 NADPH + 10 H(+) = C37-(phenol)carboxyphthiodiolenone-[(phenol)carboxyphthiodiolenone synthase] + 5 CO2 + 5 NADP(+) + 5 CoA + 2 H2O</text>
        <dbReference type="Rhea" id="RHEA:57760"/>
        <dbReference type="Rhea" id="RHEA-COMP:14273"/>
        <dbReference type="Rhea" id="RHEA-COMP:14990"/>
        <dbReference type="ChEBI" id="CHEBI:15377"/>
        <dbReference type="ChEBI" id="CHEBI:15378"/>
        <dbReference type="ChEBI" id="CHEBI:16526"/>
        <dbReference type="ChEBI" id="CHEBI:57287"/>
        <dbReference type="ChEBI" id="CHEBI:57327"/>
        <dbReference type="ChEBI" id="CHEBI:57384"/>
        <dbReference type="ChEBI" id="CHEBI:57783"/>
        <dbReference type="ChEBI" id="CHEBI:58349"/>
        <dbReference type="ChEBI" id="CHEBI:133301"/>
        <dbReference type="ChEBI" id="CHEBI:142260"/>
        <dbReference type="EC" id="2.3.1.292"/>
    </reaction>
</comment>
<evidence type="ECO:0000256" key="9">
    <source>
        <dbReference type="ARBA" id="ARBA00022832"/>
    </source>
</evidence>
<feature type="domain" description="PKS/mFAS DH" evidence="29">
    <location>
        <begin position="5408"/>
        <end position="5684"/>
    </location>
</feature>
<organism evidence="30 32">
    <name type="scientific">Moorena producens (strain JHB)</name>
    <dbReference type="NCBI Taxonomy" id="1454205"/>
    <lineage>
        <taxon>Bacteria</taxon>
        <taxon>Bacillati</taxon>
        <taxon>Cyanobacteriota</taxon>
        <taxon>Cyanophyceae</taxon>
        <taxon>Coleofasciculales</taxon>
        <taxon>Coleofasciculaceae</taxon>
        <taxon>Moorena</taxon>
    </lineage>
</organism>
<dbReference type="CDD" id="cd19535">
    <property type="entry name" value="Cyc_NRPS"/>
    <property type="match status" value="1"/>
</dbReference>
<comment type="function">
    <text evidence="19">Part of the PpsABCDE complex involved in the biosynthesis of the lipid core common to phthiocerols and phenolphthiocerols by successive additions of malonyl-CoA or methylmalonyl-CoA extender units. PpsA can accept as substrate the activated forms of either icosanoyl (C20), docosanoyl (C22) or lignoceroyl (C24) groups from FadD26, or a (4-hydroxyphenyl)-C17 or (4-hydroxyphenyl)-C19 fatty acyl from FadD29. PpsA initiates the biosynthesis and extends its substrate using a malonyl-CoA extender unit. The PpsB and PpsC proteins add the second and third malonyl-CoA extender units. PpsD adds an (R)-methylmalonyl unit and PpsE adds a second (R)-methylmalonyl unit. The incorporation of the methylmalonyl units results in formation of two branched methyl groups in the elongated product.</text>
</comment>
<dbReference type="InterPro" id="IPR041698">
    <property type="entry name" value="Methyltransf_25"/>
</dbReference>
<keyword evidence="8" id="KW-0677">Repeat</keyword>
<dbReference type="FunFam" id="3.40.50.12780:FF:000012">
    <property type="entry name" value="Non-ribosomal peptide synthetase"/>
    <property type="match status" value="1"/>
</dbReference>
<dbReference type="InterPro" id="IPR001242">
    <property type="entry name" value="Condensation_dom"/>
</dbReference>
<dbReference type="Gene3D" id="1.10.1200.10">
    <property type="entry name" value="ACP-like"/>
    <property type="match status" value="4"/>
</dbReference>
<comment type="catalytic activity">
    <reaction evidence="15">
        <text>17-(4-hydroxyphenyl)heptadecanoyl-[(phenol)carboxyphthiodiolenone synthase] + 2 (S)-methylmalonyl-CoA + 3 malonyl-CoA + 5 NADPH + 10 H(+) = C35-(phenol)carboxyphthiodiolenone-[(phenol)carboxyphthiodiolenone synthase] + 5 CO2 + 5 NADP(+) + 5 CoA + 2 H2O</text>
        <dbReference type="Rhea" id="RHEA:57756"/>
        <dbReference type="Rhea" id="RHEA-COMP:14272"/>
        <dbReference type="Rhea" id="RHEA-COMP:14989"/>
        <dbReference type="ChEBI" id="CHEBI:15377"/>
        <dbReference type="ChEBI" id="CHEBI:15378"/>
        <dbReference type="ChEBI" id="CHEBI:16526"/>
        <dbReference type="ChEBI" id="CHEBI:57287"/>
        <dbReference type="ChEBI" id="CHEBI:57327"/>
        <dbReference type="ChEBI" id="CHEBI:57384"/>
        <dbReference type="ChEBI" id="CHEBI:57783"/>
        <dbReference type="ChEBI" id="CHEBI:58349"/>
        <dbReference type="ChEBI" id="CHEBI:133300"/>
        <dbReference type="ChEBI" id="CHEBI:142259"/>
        <dbReference type="EC" id="2.3.1.292"/>
    </reaction>
</comment>
<dbReference type="SUPFAM" id="SSF52151">
    <property type="entry name" value="FabD/lysophospholipase-like"/>
    <property type="match status" value="1"/>
</dbReference>
<evidence type="ECO:0000256" key="12">
    <source>
        <dbReference type="ARBA" id="ARBA00023098"/>
    </source>
</evidence>
<dbReference type="FunFam" id="3.30.559.30:FF:000006">
    <property type="entry name" value="Yersiniabactin polyketide/non-ribosomal peptide synthetase"/>
    <property type="match status" value="1"/>
</dbReference>
<dbReference type="Pfam" id="PF16197">
    <property type="entry name" value="KAsynt_C_assoc"/>
    <property type="match status" value="1"/>
</dbReference>
<dbReference type="InterPro" id="IPR013217">
    <property type="entry name" value="Methyltransf_12"/>
</dbReference>
<dbReference type="InterPro" id="IPR001227">
    <property type="entry name" value="Ac_transferase_dom_sf"/>
</dbReference>
<dbReference type="Gene3D" id="3.40.50.720">
    <property type="entry name" value="NAD(P)-binding Rossmann-like Domain"/>
    <property type="match status" value="2"/>
</dbReference>
<evidence type="ECO:0000259" key="29">
    <source>
        <dbReference type="PROSITE" id="PS52019"/>
    </source>
</evidence>
<comment type="cofactor">
    <cofactor evidence="2">
        <name>pantetheine 4'-phosphate</name>
        <dbReference type="ChEBI" id="CHEBI:47942"/>
    </cofactor>
</comment>
<dbReference type="Gene3D" id="3.30.70.250">
    <property type="entry name" value="Malonyl-CoA ACP transacylase, ACP-binding"/>
    <property type="match status" value="1"/>
</dbReference>
<dbReference type="InterPro" id="IPR036291">
    <property type="entry name" value="NAD(P)-bd_dom_sf"/>
</dbReference>
<dbReference type="PROSITE" id="PS00455">
    <property type="entry name" value="AMP_BINDING"/>
    <property type="match status" value="3"/>
</dbReference>
<evidence type="ECO:0000256" key="5">
    <source>
        <dbReference type="ARBA" id="ARBA00022553"/>
    </source>
</evidence>
<dbReference type="Gene3D" id="3.40.50.1820">
    <property type="entry name" value="alpha/beta hydrolase"/>
    <property type="match status" value="1"/>
</dbReference>
<evidence type="ECO:0000256" key="8">
    <source>
        <dbReference type="ARBA" id="ARBA00022737"/>
    </source>
</evidence>
<dbReference type="InterPro" id="IPR014030">
    <property type="entry name" value="Ketoacyl_synth_N"/>
</dbReference>
<dbReference type="Gene3D" id="3.30.70.3290">
    <property type="match status" value="1"/>
</dbReference>
<dbReference type="Pfam" id="PF08659">
    <property type="entry name" value="KR"/>
    <property type="match status" value="2"/>
</dbReference>
<dbReference type="SUPFAM" id="SSF51735">
    <property type="entry name" value="NAD(P)-binding Rossmann-fold domains"/>
    <property type="match status" value="2"/>
</dbReference>
<feature type="domain" description="Carrier" evidence="27">
    <location>
        <begin position="2080"/>
        <end position="2155"/>
    </location>
</feature>
<dbReference type="PROSITE" id="PS50075">
    <property type="entry name" value="CARRIER"/>
    <property type="match status" value="4"/>
</dbReference>
<dbReference type="Pfam" id="PF13649">
    <property type="entry name" value="Methyltransf_25"/>
    <property type="match status" value="1"/>
</dbReference>
<dbReference type="CDD" id="cd00833">
    <property type="entry name" value="PKS"/>
    <property type="match status" value="1"/>
</dbReference>
<dbReference type="FunFam" id="3.30.559.10:FF:000023">
    <property type="entry name" value="Non-ribosomal peptide synthetase"/>
    <property type="match status" value="1"/>
</dbReference>
<dbReference type="Gene3D" id="2.30.38.10">
    <property type="entry name" value="Luciferase, Domain 3"/>
    <property type="match status" value="2"/>
</dbReference>
<evidence type="ECO:0000256" key="16">
    <source>
        <dbReference type="ARBA" id="ARBA00051971"/>
    </source>
</evidence>
<dbReference type="InterPro" id="IPR049551">
    <property type="entry name" value="PKS_DH_C"/>
</dbReference>
<feature type="domain" description="Carrier" evidence="27">
    <location>
        <begin position="3547"/>
        <end position="3622"/>
    </location>
</feature>
<dbReference type="Pfam" id="PF00109">
    <property type="entry name" value="ketoacyl-synt"/>
    <property type="match status" value="1"/>
</dbReference>
<evidence type="ECO:0000256" key="20">
    <source>
        <dbReference type="ARBA" id="ARBA00066974"/>
    </source>
</evidence>
<dbReference type="GO" id="GO:0009403">
    <property type="term" value="P:toxin biosynthetic process"/>
    <property type="evidence" value="ECO:0007669"/>
    <property type="project" value="UniProtKB-ARBA"/>
</dbReference>
<evidence type="ECO:0000256" key="3">
    <source>
        <dbReference type="ARBA" id="ARBA00004924"/>
    </source>
</evidence>
<dbReference type="InterPro" id="IPR029058">
    <property type="entry name" value="AB_hydrolase_fold"/>
</dbReference>
<keyword evidence="9" id="KW-0276">Fatty acid metabolism</keyword>
<dbReference type="Gene3D" id="3.30.300.30">
    <property type="match status" value="4"/>
</dbReference>
<dbReference type="FunFam" id="1.10.1200.10:FF:000005">
    <property type="entry name" value="Nonribosomal peptide synthetase 1"/>
    <property type="match status" value="3"/>
</dbReference>
<name>A0A1D9G115_MOOP1</name>
<dbReference type="SUPFAM" id="SSF47336">
    <property type="entry name" value="ACP-like"/>
    <property type="match status" value="4"/>
</dbReference>
<feature type="region of interest" description="C-terminal hotdog fold" evidence="25">
    <location>
        <begin position="5545"/>
        <end position="5684"/>
    </location>
</feature>
<dbReference type="Gene3D" id="3.40.50.980">
    <property type="match status" value="4"/>
</dbReference>
<dbReference type="Gene3D" id="3.30.559.10">
    <property type="entry name" value="Chloramphenicol acetyltransferase-like domain"/>
    <property type="match status" value="3"/>
</dbReference>
<evidence type="ECO:0000256" key="1">
    <source>
        <dbReference type="ARBA" id="ARBA00001937"/>
    </source>
</evidence>
<keyword evidence="12" id="KW-0443">Lipid metabolism</keyword>
<dbReference type="InterPro" id="IPR020807">
    <property type="entry name" value="PKS_DH"/>
</dbReference>
<proteinExistence type="inferred from homology"/>
<dbReference type="SUPFAM" id="SSF55048">
    <property type="entry name" value="Probable ACP-binding domain of malonyl-CoA ACP transacylase"/>
    <property type="match status" value="1"/>
</dbReference>
<dbReference type="InterPro" id="IPR000873">
    <property type="entry name" value="AMP-dep_synth/lig_dom"/>
</dbReference>
<dbReference type="GO" id="GO:0004315">
    <property type="term" value="F:3-oxoacyl-[acyl-carrier-protein] synthase activity"/>
    <property type="evidence" value="ECO:0007669"/>
    <property type="project" value="InterPro"/>
</dbReference>
<dbReference type="EMBL" id="KY315923">
    <property type="protein sequence ID" value="ARO38317.1"/>
    <property type="molecule type" value="Genomic_DNA"/>
</dbReference>
<sequence length="6439" mass="723395">MNLKDQTKRKLPTITPAPKQRYQPFPLTDMQQAFWVGSSTPLEPRYVANHGYYEIEGKNINLERLKGALQKIIARHDMLRAVVLPDGQQKILAEVPDYQIEVLDLRGKDEETANSEMAAIRDRIAHPVLPSDSWPQFEFRITLLDRGRYRLHLSYNPLILDTWSLFRLFEEWFQLYQNPAISLKPLELSFRDWVLALQNLDEEVDRESQEYWFSRLDDFPESPELPLVKNPQELKQYHHQRRAAKLSPDLTQQLKQRAASHGLTPSGALAAAFAEVLTRWSDSPRFILNLALFNPLPLHPQVNDILGNFTSITPLTVDNSLDNSAPESFATRSDRLQRQLWQDLEHRYVSGVRVMQDLPPRQGETPTVIPVLFTSTLGFGELGQEISSPLRHFGELIYGVSPVSPGDRVWIDHQVYEENEALKFHWDVVEELLPEGLIDDMFAAYCRLLERLASSEEVWLETAPQLIPPDILRQRAALNATDAPISDKLLQELFAAQVLVREDKAAVISSHRTLSYRELYELSNRLGHRLRQLGSAANKLVAIVMEKGWEQIVAVLGILNSGAAYLPIDPALPKDRVWYLLENGEVEVVLTQSWLDQELEWPSNVGRICMDREDLTQESPQPLKSLQTPDDLAYVIYTSGSTGLPKGVMVTHRNVANVVIHTNNRFKVGSEDSILALTSLVHDLSVYDIFGLLAAGGKIVMPDASGVKDPSHWEELLVREKVTLWNSVPAMMEMLVEDVSARSLPPLTLRLAILGGDWLPLTLPDRLKKIIPEVQIISIGGPTETTVWNISYLIAEVDPAWKSIPYGKPMANAKYYILNEAQTDCPTGVVGEMYCSGVQLAKGYWRNEEKTRASFIRHPVTGERIYRTGDLGRYLPDGNIEFVGRADFQIKIRGYRIEPGEIEAALIGHPAVRASVVTAISKPNNQQNNKERLVAYIVPKSNQTPVISDLRNFLRSKLPEQMVPSAFIFLDALPLTANGKIDRRTLSAKGKALPEPEQERELTAPRNSIEELLCRIWGEILELEQVGIQEDFFALGGDSLQAVRILSRLRKEGIDLTIRDFLATPQISDIVAGIEKQKEHQNPEISLGASEDRASVLTSEIEIEKSSEKQRTWLQEKLAKAKDAYPLSSLQHGILFHTLHQPEEWIYLLQIGLIIDGELDPALLQTAFERVVMRHPILRTSFHWEGLRQPIQIVESEGRLPWANLDWSGASAEARSQQWANLLLEDRARGFDLTEAPLLRVTLIRYGENCHHLLFTHMHLLMAEWEIFLIFDEVFRIYKMGQQGLIYQVPEPRPFGDFIKNLDYLDSKSAAAFWQERLQGYEPSSLSFGFPQEDARAGGHQKIDLRLSQPLSKQLAHFARTQKVTVNTVLTAAFAILLGRYLDREDVVFGLTLSGRAQLPSGMEATLGLFINTLPLRLHPAAEFSVGEFLKETRDAVFALNEYEQSSLVDVHRWSGTENLFDAILVFDEESLDRHLNSRVEGLFFREFEIHERSNYALTLAIIKDEELLVQAIYDESRFDGASITAFLDSYQWLVEQLIADANHTLKPLQVLRSKDYKPLVVDWNQTTVEFPGNGSILASFAERVTLAPKKIAIEQGERSFSYAQLNYLAARMADVLRWKGLQPGEIVVVNLPRSPEWIATLLGIWKVGGVYLPVDAGIPPERLRFILEDSRAQLLVSQGKGVGVTFLAPERVVVWEDEDLVPTDESSSLEKDYSTSEEKPACIIYTSGSTGQPKGVVLTHGSLHNFVSWFCRQLELTPSDRGTQVAGLGFDATIMEVWTYLVVGGTICQPDFEIPAPAEEFRDWVIERQITTINFLVTPLAEELLKLTWPPHSDLRLMTTGGDRLKRRPPRDLPFTLFNGYGPTENTVFSTFGQVAPRGEEAQGLPSIGCPIANVQTYILDRQQRPLPIGVAGELYLGGKNLARGYLNRPDLTQERFVSNPFTESPAWLYRTGDLARYFPNGEIDFIGRRDYQVQIRGLRVETGEIETAIEESVAEVEKAIVVLRGSKGNPHLAAYLTAKGNLPPEALRRQIRDSLAPRLPRQMLPATLTILEAFPLNANGKIDRKALPEPERERELTAPRNAIEERICHIWEDILELEQVGIQEDFFALGGHSLHATRLLSRLCDAFEIEMSLPDVFEAQTIAELAHLIEQRQGKSRSIWQLRPARRQPGDALPLSYAQQRLWFLDALNPESSAYNVVAHFYLQGDLNIAALRAALNDLVQRHEILRARFDAKGGEPFQVIETHRPVLLEELSLPPGEEFFSFTRTLLEAEALRKVNLREDCLARFLLLDGLSGTRALILSIHHIVFDGWSLGVFLEELSLAYGARCGDRPPTFPPLPIQYPDFAIAQKQWMSDFLEAQQLPYWLEQLADLPPLGLPFDRPRAFPPGFRGRCEKLPISPELTTKLEALCRQENITLFMGLLASYYILLYRYCNQEDIAIASPIANRNAQEIEGMIGFFVNTLILRCKISGDLSCRDLLQQVRQMTLEAYQYQDLPFDRLVELLQPDRSSICNPLVQTVFALQNAPTAPLQLLNLPPAPTGFEAFTTRFDLEFHLWRVDGGISSEIIYNPDLFDPETIQRLLRHYHRILEAIVQDVERPVVGIPLLEDSEKTEILRLGRGPRVSVTTSVHKLFEERVGQYPDNIAVIDNGGETLSYQDLNERANRWAWALRDRGIQPGQAIAICIPRQADLIIALLAILKTGSFYVALDPANPKERNAFILETVGASVILTTTQTREEIALDGYEILVLDDPEFSRAALEQSRENIDIASTPEELCYVAFTSGSTGQPKGVSIPHRGVVRLAIEPNYLRLDPSERMLGFAPLAFDASTLEIWGTLLNGATLILAPPGQPSLAELGRWIREQKVTTAWFTAGLFHLFMKERPEDLRHLRQLLAGGDVLQPAAVNRALKQNPEGVVINGYGPTENTTFTCCHVMQYPEEYQEKVPIGKAINGTQLYILDEALALVPLGAVGELYVAGDGLARDYWGRPELTSDRFRRDRFSTLPEAKMYRTGDLVRMRPDGTVEFIGRGDDMIKIRGFRIEPKEIERVLSNHPAVAETVVLTAPIGGEKGLVSYIVPQKASPERSSGNREQVEQWSRTFDELIYRDIDQARDGKFNTAGWMNSYTGERIADEEMAVWVQNRVDRIAAHHPRRIVELGCGTGLLLLRLARDAKHYIGTDISRSALSCLQQEIEISGDYGEVELLQQPAHEFGKIASFDFGILNSTVQYFPSLAYLEEVLQEAFSRMEKGGCFFLGDLRSLPLLPLFHLSVQTARAPEHLSIRELAARAHRALEEEPELAIDPAFFFHLQQRFPRISSVRIEPQRGRIHNELNRFRYDVFLYLDGVRPIPLDWLDWNAQVGKVGIEAVRHRLEQERPERIAYCRVPNARLMGEETLQRMLESGDHSLSVGQLRDRAKVAGGIDPEDLIELGENAGYRVELSCGNSNWATTLDVCFIRRDCPYVPIAFPEPMADASSPEVWGNTPGWKQRTTELRKTLRQYLEQSLPSYMIPTEWVFLRSFPLNDRGKIDRQSLTKHLPQTPLSAPTPSFLPGNELEQRISAIWREILQQDRFGIDDNFFEVGGHSLLVIQVCDRLSKALKWDVTPVEMFQHPTIHKMATYLAARKNGQGGESSKSVPLRGSESPSQTDEAIAIVGMAGRFPGAEDIDSFWENLKNGVESIVSFSDEELRQFGVPESSLGHPDYLKTRGRLKSAFEFDADFFGYSPREAEFMDPQHRIFLECVYTALEDAGYDPNRYPGSIGIYGGTGDTTYLHYILGHAEDVPATARETQVFFGNYRDFMVTKTAYKLNFRGPAIAVQTACSTSLVSVILASQALLAGQGDLMVAGGCSIRIPHGSQYQPGGVLSPDGACRAFDRQAQGTVMGDGCAIVVLKRLSEALAEGDHIYGVIRGFGLNNDGQDKMGYTAPGVTGQTAAIAGAQAMAGGNVEDITYIETHGTGTPLGDPIEITALTAAFRQQTQRKHFCALGAVKTNIGHLDAAAGAAGLIKTLLALKNAEIPPNLHFQDPNPKIDFANSPFFVQSRLGPWPQGDRPRRAGVSSFGIGGTNAHLIVEEAPSRPVDATLIRPYQLLPFSARTPEALRQTCQNVVTYLQQHPESSLADAALTLQVGRGEFAHRSFLVCETAAELAAWQEAKAVEVESDRSPSLAFLFPGQGSQYMGMGWDLYENEPVFRTALEKCRDLVRSQFDWDLLALLYPDKIDSSSSGNPAGQLRQTRFAQPALFAIEYALNQLLEAWGIRPAAFLGHSIGEIVAAHLAGVFDLPDALELTVARGELMAKMPPGAMLSLDATEEEAREFLQQGQYQRLVAIAALNAPNVTVLSGTCEAIDQLQQKWESQGRICRILQTSHAFHSPMMEGCLPEFRNRLDQIRFNRPHLPFISNITGDWADPETVCLPDYWLRHLREPVRYADGVSKLLSDRDRILLEVGPGNVLSTLAARQLSSRNSQELARLFTTLRHPRETVNDVQKLLQTLGSLWQLGVAIDWKAFGHEQPCGRMSLPTYPFERRSHLFLPRSPFDSSKSSSHEPSKSDSPPETLVPLAKKPDIADWFYVPRWESRPLSEGEVLPLGNCWLWVNDTEFSRAIAATIADRYGSSGGACLILLAGEEFEQLDSRTFSFRPSVGEDFDRLLGETSSPPTHIVYLRGFTPSLEYHHRADEYYQDLLFLVQALGRLPLERQFALTIATNYQHIVEQGEFLCPEKAALLGPGLVIPVEYPNIRCQNLDWATDVLPLDFLFAEMGRWHPEDRVVAYRSDHRWVRQFVPQAVNPLDTPGIPLKPKGVYLITGGLGGVGLHIARHLIGDYGAKVALTGRSFFPEEKDWEAYLSDRIRENLADWKNSLTEEEAEFYRSSGIQGIRERCDIYDGLMQMSLSCAYHYLKQAWQGDRNPASREEWRQILRIQPQFQRFFEFMLRLLSQEELLSFQGDCPQLAEAESLPTPDVMKEQLSQKFPEFRGQFRLLHHCYEHYEPALAGDIPAIGVIYPEGRGDFLRQCMADTEEYSFERIYRQLILQLLPRLQPTAPGRTFRILEIGAGNGLLTWELVPHCQGQNIEYHFTDIGNNFVLEAQEHARQKGFEFMKFAVLDISRDGREQGFNYESFDLILGLNVVHATPRIDETLFHLQNLLAPKGILALIESPRSEPWIDLVWGLAEGWWYFQDQRDLGTGSPLLSLEDWEMAYSRQGLQGIQSYPRDPQRRETTDIGLVLGQKKASSDRSTHWLAELSPDELLKNRIRRLQTWRDAGAEVKVYQADITDEARMQEVLQDIQERYGPINGIIHAAFILQDGMMQFKTPESAKAVMAPKIEGAYILDRLLADNPPDFVVHCSSLASVVGLYAQSDYCAANAFLDAWATQKTAEGLPSLAINWGIWRNTGAAMQMVMKKAINKTATRWVDLPLFDYCFDTETGQSIYASCFTPDKDWVVGEHRLHDVATLPGTALLEMARSACEHHGNWPQLELYDVYFFELLIVPAGGETFVRTILTRPQEQGEVLTFAIESLSFNEGQSQWKKHAVGRARPLLGEPGAISIAPLRDTCTQTLEVDLKTGPVVLGDRWQQSLQSVSSGEGEALGEFHLPESFRGDLAEYKLHPALLDLATGFALGDGPLYLPYRYGSVRVWRSLPAKFYCHARFRSNTTSGEPDLSYDFTLFDETGTELANIREYRLQPVSVEESTSPEVTLPLQVRARAYYPTATEKAFAAITLVGTATANQNEICCGDPVVAFIPQPEPSASMVAPVLEPVLFPLHCQLDCEIATAYLPDYLLAVYTLNYLTSWHPGQNLLIWGVDCGWGRAVLDVANELAAQRGGRILVLHENGERTMAEDLANVQFLPSEALSHAPAIREQTTDGRGINVLLLLRSLPKDKEQLLPGILAPYGSLLLGVDVTAPILTAAEFLSQRSLTLARIRLDLEFPHFNSLYEEAVTALGVARRLLSPPLLPLERDREAMEKVRLRQRTVVLSADAPEIQPLDSKQHTVMDVLGISGLYPELEEGMQASEGVEAFLRVLERGFSQVVVSTQDLLELIRHNRTDHILKHKQVALGLMKTESWDITPTVAATDVLEQTLLEIWHDVLGVENIRLQDSFFALNGDSLLAIKMISQVRERLGADLTPNVLFENPTIENLVQLLRQRAKETDPSSSSSPLSLLRPSDHGIPTFFIHPIGGTSFCYAPLARHWPLDGAFYAFESLGLEGDTPPLTQVEEMARAYIEEIQRVRPHGPYRLGGWSLGGLISFEIARQLQARGEEIESLILIDSTAPTTVRQIPTEVRQTPTEYSTMDSNLLGSLLADLGGLKGQGFANRDLLSHLKAATASEQELLDAALKQARDMQILSPDVDRDRLERLFRVFQANHTALLDYSCPEPLQSQSTRAIAFFARERDSQVVTTEVTNWQQALPNNLEVHLMPADHYSILQGQNREQLLARLSQWVQEESLEP</sequence>
<reference evidence="30" key="3">
    <citation type="journal article" date="2017" name="Proc. Natl. Acad. Sci. U.S.A.">
        <title>Comparative genomics uncovers the prolific and distinctive metabolic potential of the cyanobacterial genus Moorea.</title>
        <authorList>
            <person name="Leao T."/>
            <person name="Castelao G."/>
            <person name="Korobeynikov A."/>
            <person name="Monroe E.A."/>
            <person name="Podell S."/>
            <person name="Glukhov E."/>
            <person name="Allen E.E."/>
            <person name="Gerwick W.H."/>
            <person name="Gerwick L."/>
        </authorList>
    </citation>
    <scope>NUCLEOTIDE SEQUENCE</scope>
    <source>
        <strain evidence="30">JHB</strain>
    </source>
</reference>
<dbReference type="PANTHER" id="PTHR45527">
    <property type="entry name" value="NONRIBOSOMAL PEPTIDE SYNTHETASE"/>
    <property type="match status" value="1"/>
</dbReference>
<dbReference type="SUPFAM" id="SSF53901">
    <property type="entry name" value="Thiolase-like"/>
    <property type="match status" value="1"/>
</dbReference>
<dbReference type="InterPro" id="IPR023213">
    <property type="entry name" value="CAT-like_dom_sf"/>
</dbReference>
<feature type="domain" description="Carrier" evidence="27">
    <location>
        <begin position="6063"/>
        <end position="6138"/>
    </location>
</feature>
<feature type="region of interest" description="N-terminal hotdog fold" evidence="25">
    <location>
        <begin position="5408"/>
        <end position="5535"/>
    </location>
</feature>
<dbReference type="InterPro" id="IPR049552">
    <property type="entry name" value="PKS_DH_N"/>
</dbReference>
<comment type="catalytic activity">
    <reaction evidence="17">
        <text>docosanoyl-[(phenol)carboxyphthiodiolenone synthase] + 2 (S)-methylmalonyl-CoA + 3 malonyl-CoA + 5 NADPH + 10 H(+) = C34-carboxyphthiodiolenone-[(phenol)carboxyphthiodiolenone synthase] + 5 CO2 + 5 NADP(+) + 5 CoA + 2 H2O</text>
        <dbReference type="Rhea" id="RHEA:57752"/>
        <dbReference type="Rhea" id="RHEA-COMP:14987"/>
        <dbReference type="Rhea" id="RHEA-COMP:14988"/>
        <dbReference type="ChEBI" id="CHEBI:15377"/>
        <dbReference type="ChEBI" id="CHEBI:15378"/>
        <dbReference type="ChEBI" id="CHEBI:16526"/>
        <dbReference type="ChEBI" id="CHEBI:57287"/>
        <dbReference type="ChEBI" id="CHEBI:57327"/>
        <dbReference type="ChEBI" id="CHEBI:57384"/>
        <dbReference type="ChEBI" id="CHEBI:57783"/>
        <dbReference type="ChEBI" id="CHEBI:58349"/>
        <dbReference type="ChEBI" id="CHEBI:142237"/>
        <dbReference type="ChEBI" id="CHEBI:142238"/>
        <dbReference type="EC" id="2.3.1.292"/>
    </reaction>
</comment>
<dbReference type="GO" id="GO:0034081">
    <property type="term" value="C:polyketide synthase complex"/>
    <property type="evidence" value="ECO:0007669"/>
    <property type="project" value="UniProtKB-ARBA"/>
</dbReference>
<dbReference type="EC" id="2.3.1.292" evidence="20"/>
<dbReference type="SMART" id="SM00827">
    <property type="entry name" value="PKS_AT"/>
    <property type="match status" value="1"/>
</dbReference>
<evidence type="ECO:0000256" key="15">
    <source>
        <dbReference type="ARBA" id="ARBA00050973"/>
    </source>
</evidence>
<evidence type="ECO:0000256" key="17">
    <source>
        <dbReference type="ARBA" id="ARBA00052119"/>
    </source>
</evidence>
<dbReference type="PROSITE" id="PS00012">
    <property type="entry name" value="PHOSPHOPANTETHEINE"/>
    <property type="match status" value="4"/>
</dbReference>
<dbReference type="Gene3D" id="3.40.50.150">
    <property type="entry name" value="Vaccinia Virus protein VP39"/>
    <property type="match status" value="2"/>
</dbReference>
<dbReference type="CDD" id="cd12117">
    <property type="entry name" value="A_NRPS_Srf_like"/>
    <property type="match status" value="1"/>
</dbReference>
<evidence type="ECO:0000256" key="4">
    <source>
        <dbReference type="ARBA" id="ARBA00022450"/>
    </source>
</evidence>
<dbReference type="CDD" id="cd19531">
    <property type="entry name" value="LCL_NRPS-like"/>
    <property type="match status" value="1"/>
</dbReference>